<reference evidence="2" key="1">
    <citation type="submission" date="2016-10" db="EMBL/GenBank/DDBJ databases">
        <authorList>
            <person name="Varghese N."/>
            <person name="Submissions S."/>
        </authorList>
    </citation>
    <scope>NUCLEOTIDE SEQUENCE [LARGE SCALE GENOMIC DNA]</scope>
    <source>
        <strain evidence="2">CGMCC 1.10971</strain>
    </source>
</reference>
<keyword evidence="2" id="KW-1185">Reference proteome</keyword>
<name>A0A1I2PCH8_9GAMM</name>
<organism evidence="1 2">
    <name type="scientific">Neptunomonas qingdaonensis</name>
    <dbReference type="NCBI Taxonomy" id="1045558"/>
    <lineage>
        <taxon>Bacteria</taxon>
        <taxon>Pseudomonadati</taxon>
        <taxon>Pseudomonadota</taxon>
        <taxon>Gammaproteobacteria</taxon>
        <taxon>Oceanospirillales</taxon>
        <taxon>Oceanospirillaceae</taxon>
        <taxon>Neptunomonas</taxon>
    </lineage>
</organism>
<gene>
    <name evidence="1" type="ORF">SAMN05216175_103280</name>
</gene>
<proteinExistence type="predicted"/>
<dbReference type="AlphaFoldDB" id="A0A1I2PCH8"/>
<evidence type="ECO:0000313" key="1">
    <source>
        <dbReference type="EMBL" id="SFG11376.1"/>
    </source>
</evidence>
<evidence type="ECO:0000313" key="2">
    <source>
        <dbReference type="Proteomes" id="UP000198623"/>
    </source>
</evidence>
<dbReference type="Proteomes" id="UP000198623">
    <property type="component" value="Unassembled WGS sequence"/>
</dbReference>
<dbReference type="RefSeq" id="WP_090725890.1">
    <property type="nucleotide sequence ID" value="NZ_FOOU01000003.1"/>
</dbReference>
<protein>
    <submittedName>
        <fullName evidence="1">Uncharacterized protein</fullName>
    </submittedName>
</protein>
<dbReference type="OrthoDB" id="1495423at2"/>
<sequence length="109" mass="11989">MPIANCFVTSNSQQGTTNLVELWAEESGKSSEHMTINIMYSQQQIGNQYAVMANLLLPSIWSASDISSLQIGLARALAKYFSLNLSEVHVTTTIISSGRVVENGEEVHW</sequence>
<dbReference type="EMBL" id="FOOU01000003">
    <property type="protein sequence ID" value="SFG11376.1"/>
    <property type="molecule type" value="Genomic_DNA"/>
</dbReference>
<accession>A0A1I2PCH8</accession>